<organism evidence="10 11">
    <name type="scientific">Bremerella volcania</name>
    <dbReference type="NCBI Taxonomy" id="2527984"/>
    <lineage>
        <taxon>Bacteria</taxon>
        <taxon>Pseudomonadati</taxon>
        <taxon>Planctomycetota</taxon>
        <taxon>Planctomycetia</taxon>
        <taxon>Pirellulales</taxon>
        <taxon>Pirellulaceae</taxon>
        <taxon>Bremerella</taxon>
    </lineage>
</organism>
<name>A0A518C4M4_9BACT</name>
<feature type="domain" description="Heme-copper oxidase subunit III family profile" evidence="9">
    <location>
        <begin position="1"/>
        <end position="405"/>
    </location>
</feature>
<dbReference type="Proteomes" id="UP000318626">
    <property type="component" value="Chromosome"/>
</dbReference>
<evidence type="ECO:0000256" key="2">
    <source>
        <dbReference type="ARBA" id="ARBA00010581"/>
    </source>
</evidence>
<dbReference type="InterPro" id="IPR035973">
    <property type="entry name" value="Cyt_c_oxidase_su3-like_sf"/>
</dbReference>
<dbReference type="GO" id="GO:0016020">
    <property type="term" value="C:membrane"/>
    <property type="evidence" value="ECO:0007669"/>
    <property type="project" value="UniProtKB-SubCell"/>
</dbReference>
<evidence type="ECO:0000256" key="6">
    <source>
        <dbReference type="SAM" id="Coils"/>
    </source>
</evidence>
<dbReference type="PANTHER" id="PTHR11403">
    <property type="entry name" value="CYTOCHROME C OXIDASE SUBUNIT III"/>
    <property type="match status" value="1"/>
</dbReference>
<dbReference type="SUPFAM" id="SSF81452">
    <property type="entry name" value="Cytochrome c oxidase subunit III-like"/>
    <property type="match status" value="2"/>
</dbReference>
<evidence type="ECO:0000256" key="7">
    <source>
        <dbReference type="SAM" id="MobiDB-lite"/>
    </source>
</evidence>
<comment type="subcellular location">
    <subcellularLocation>
        <location evidence="1">Membrane</location>
        <topology evidence="1">Multi-pass membrane protein</topology>
    </subcellularLocation>
</comment>
<evidence type="ECO:0000259" key="9">
    <source>
        <dbReference type="PROSITE" id="PS50253"/>
    </source>
</evidence>
<dbReference type="GO" id="GO:0016491">
    <property type="term" value="F:oxidoreductase activity"/>
    <property type="evidence" value="ECO:0007669"/>
    <property type="project" value="UniProtKB-KW"/>
</dbReference>
<dbReference type="GO" id="GO:0019646">
    <property type="term" value="P:aerobic electron transport chain"/>
    <property type="evidence" value="ECO:0007669"/>
    <property type="project" value="InterPro"/>
</dbReference>
<accession>A0A518C4M4</accession>
<evidence type="ECO:0000256" key="8">
    <source>
        <dbReference type="SAM" id="Phobius"/>
    </source>
</evidence>
<feature type="transmembrane region" description="Helical" evidence="8">
    <location>
        <begin position="385"/>
        <end position="404"/>
    </location>
</feature>
<keyword evidence="11" id="KW-1185">Reference proteome</keyword>
<dbReference type="OrthoDB" id="9810850at2"/>
<feature type="transmembrane region" description="Helical" evidence="8">
    <location>
        <begin position="28"/>
        <end position="51"/>
    </location>
</feature>
<gene>
    <name evidence="10" type="primary">ctaE_1</name>
    <name evidence="10" type="ORF">Pan97_11830</name>
</gene>
<dbReference type="PANTHER" id="PTHR11403:SF6">
    <property type="entry name" value="NITRIC OXIDE REDUCTASE SUBUNIT E"/>
    <property type="match status" value="1"/>
</dbReference>
<keyword evidence="3 8" id="KW-0812">Transmembrane</keyword>
<proteinExistence type="inferred from homology"/>
<feature type="coiled-coil region" evidence="6">
    <location>
        <begin position="150"/>
        <end position="177"/>
    </location>
</feature>
<comment type="similarity">
    <text evidence="2">Belongs to the cytochrome c oxidase subunit 3 family.</text>
</comment>
<feature type="compositionally biased region" description="Basic and acidic residues" evidence="7">
    <location>
        <begin position="231"/>
        <end position="267"/>
    </location>
</feature>
<dbReference type="KEGG" id="bvo:Pan97_11830"/>
<dbReference type="Gene3D" id="1.20.120.80">
    <property type="entry name" value="Cytochrome c oxidase, subunit III, four-helix bundle"/>
    <property type="match status" value="2"/>
</dbReference>
<dbReference type="EC" id="1.9.3.1" evidence="10"/>
<dbReference type="InterPro" id="IPR013833">
    <property type="entry name" value="Cyt_c_oxidase_su3_a-hlx"/>
</dbReference>
<feature type="region of interest" description="Disordered" evidence="7">
    <location>
        <begin position="231"/>
        <end position="276"/>
    </location>
</feature>
<dbReference type="PROSITE" id="PS50253">
    <property type="entry name" value="COX3"/>
    <property type="match status" value="1"/>
</dbReference>
<evidence type="ECO:0000313" key="11">
    <source>
        <dbReference type="Proteomes" id="UP000318626"/>
    </source>
</evidence>
<dbReference type="Pfam" id="PF00510">
    <property type="entry name" value="COX3"/>
    <property type="match status" value="2"/>
</dbReference>
<dbReference type="InterPro" id="IPR000298">
    <property type="entry name" value="Cyt_c_oxidase-like_su3"/>
</dbReference>
<dbReference type="EMBL" id="CP036289">
    <property type="protein sequence ID" value="QDU74178.1"/>
    <property type="molecule type" value="Genomic_DNA"/>
</dbReference>
<evidence type="ECO:0000256" key="4">
    <source>
        <dbReference type="ARBA" id="ARBA00022989"/>
    </source>
</evidence>
<keyword evidence="4 8" id="KW-1133">Transmembrane helix</keyword>
<evidence type="ECO:0000256" key="3">
    <source>
        <dbReference type="ARBA" id="ARBA00022692"/>
    </source>
</evidence>
<dbReference type="AlphaFoldDB" id="A0A518C4M4"/>
<reference evidence="11" key="1">
    <citation type="submission" date="2019-02" db="EMBL/GenBank/DDBJ databases">
        <title>Deep-cultivation of Planctomycetes and their phenomic and genomic characterization uncovers novel biology.</title>
        <authorList>
            <person name="Wiegand S."/>
            <person name="Jogler M."/>
            <person name="Boedeker C."/>
            <person name="Pinto D."/>
            <person name="Vollmers J."/>
            <person name="Rivas-Marin E."/>
            <person name="Kohn T."/>
            <person name="Peeters S.H."/>
            <person name="Heuer A."/>
            <person name="Rast P."/>
            <person name="Oberbeckmann S."/>
            <person name="Bunk B."/>
            <person name="Jeske O."/>
            <person name="Meyerdierks A."/>
            <person name="Storesund J.E."/>
            <person name="Kallscheuer N."/>
            <person name="Luecker S."/>
            <person name="Lage O.M."/>
            <person name="Pohl T."/>
            <person name="Merkel B.J."/>
            <person name="Hornburger P."/>
            <person name="Mueller R.-W."/>
            <person name="Bruemmer F."/>
            <person name="Labrenz M."/>
            <person name="Spormann A.M."/>
            <person name="Op den Camp H."/>
            <person name="Overmann J."/>
            <person name="Amann R."/>
            <person name="Jetten M.S.M."/>
            <person name="Mascher T."/>
            <person name="Medema M.H."/>
            <person name="Devos D.P."/>
            <person name="Kaster A.-K."/>
            <person name="Ovreas L."/>
            <person name="Rohde M."/>
            <person name="Galperin M.Y."/>
            <person name="Jogler C."/>
        </authorList>
    </citation>
    <scope>NUCLEOTIDE SEQUENCE [LARGE SCALE GENOMIC DNA]</scope>
    <source>
        <strain evidence="11">Pan97</strain>
    </source>
</reference>
<dbReference type="InterPro" id="IPR024791">
    <property type="entry name" value="Cyt_c/ubiquinol_Oxase_su3"/>
</dbReference>
<feature type="transmembrane region" description="Helical" evidence="8">
    <location>
        <begin position="105"/>
        <end position="122"/>
    </location>
</feature>
<protein>
    <submittedName>
        <fullName evidence="10">Cytochrome c oxidase subunit 3</fullName>
        <ecNumber evidence="10">1.9.3.1</ecNumber>
    </submittedName>
</protein>
<evidence type="ECO:0000256" key="1">
    <source>
        <dbReference type="ARBA" id="ARBA00004141"/>
    </source>
</evidence>
<feature type="transmembrane region" description="Helical" evidence="8">
    <location>
        <begin position="347"/>
        <end position="373"/>
    </location>
</feature>
<keyword evidence="10" id="KW-0560">Oxidoreductase</keyword>
<dbReference type="RefSeq" id="WP_144971172.1">
    <property type="nucleotide sequence ID" value="NZ_CP036289.1"/>
</dbReference>
<evidence type="ECO:0000313" key="10">
    <source>
        <dbReference type="EMBL" id="QDU74178.1"/>
    </source>
</evidence>
<sequence>MSDSHSEDHHGHIQLEYHPALPLSLGKLCLWLFLSTEIMFFAGLIGAYVVLRFGAPTGSWPTPHDVYLSEPIGAFNTFVLICSSLSIVLSLEAARKNQSGAAKKWLLVTFVLGCVFLGVKAYEYKEKFAHGIFPTKEGRRLYDQPDVYYVSALKVRLENLKSDLSEQQREEEVLEGVTRAQFIDTMLTGGVAHAARTATNTENPIEAHAILESLAYAVQHHEVSDYQATRLRNEKESLEGPLAKVEDDLKAKEARKTEISEKLKPPAEGEQGPPEDELREMRIELGGLMQEIAKLDQDAKPMRERIAFLNLLLADDAHLLNHGIGHEMEWLKLPFVLPSGNMWASTYFLLTGFHALHVVIGLIIFALVIFSTLDVRKSHYLENAGLYWHFVDLVWIFLFPLLYLF</sequence>
<feature type="transmembrane region" description="Helical" evidence="8">
    <location>
        <begin position="71"/>
        <end position="93"/>
    </location>
</feature>
<evidence type="ECO:0000256" key="5">
    <source>
        <dbReference type="ARBA" id="ARBA00023136"/>
    </source>
</evidence>
<keyword evidence="6" id="KW-0175">Coiled coil</keyword>
<keyword evidence="5 8" id="KW-0472">Membrane</keyword>
<dbReference type="CDD" id="cd00386">
    <property type="entry name" value="Heme_Cu_Oxidase_III_like"/>
    <property type="match status" value="2"/>
</dbReference>
<dbReference type="GO" id="GO:0004129">
    <property type="term" value="F:cytochrome-c oxidase activity"/>
    <property type="evidence" value="ECO:0007669"/>
    <property type="project" value="InterPro"/>
</dbReference>